<comment type="caution">
    <text evidence="2">The sequence shown here is derived from an EMBL/GenBank/DDBJ whole genome shotgun (WGS) entry which is preliminary data.</text>
</comment>
<feature type="region of interest" description="Disordered" evidence="1">
    <location>
        <begin position="251"/>
        <end position="276"/>
    </location>
</feature>
<organism evidence="2 3">
    <name type="scientific">Mycteria americana</name>
    <name type="common">Wood stork</name>
    <dbReference type="NCBI Taxonomy" id="33587"/>
    <lineage>
        <taxon>Eukaryota</taxon>
        <taxon>Metazoa</taxon>
        <taxon>Chordata</taxon>
        <taxon>Craniata</taxon>
        <taxon>Vertebrata</taxon>
        <taxon>Euteleostomi</taxon>
        <taxon>Archelosauria</taxon>
        <taxon>Archosauria</taxon>
        <taxon>Dinosauria</taxon>
        <taxon>Saurischia</taxon>
        <taxon>Theropoda</taxon>
        <taxon>Coelurosauria</taxon>
        <taxon>Aves</taxon>
        <taxon>Neognathae</taxon>
        <taxon>Neoaves</taxon>
        <taxon>Aequornithes</taxon>
        <taxon>Ciconiiformes</taxon>
        <taxon>Ciconiidae</taxon>
        <taxon>Mycteria</taxon>
    </lineage>
</organism>
<gene>
    <name evidence="2" type="ORF">QYF61_010443</name>
</gene>
<sequence length="439" mass="49738">MQPGSIIKDIDDPANHTTLPAEQPKLSQPILVGEVLQPSDHFCGPPLDPLQQLHVLLVLRAPELDAVLQPWIRLAFWAASAHCQLMSSFFQKPQTNSVNQHGPGISDGVGKSKGCLELILLRDVKTNKDFYKNFSSKKKTRENVGLLLNGAVDLVTKNVEEANPLLVRSAFRNPRPLRPEVWSKKTPLVEENQAMEHLNKLDIHNSMKPGPWKVMRRVILEAISRYMKDKKVNKGKCKILPMERNNLIHAAGQPAGQHRCREGPGDPGGQQAEHDQQCTLQANSSLDCMRKRVASKAREAILPFFLSALVKPQPEYCAQFCAPHYKRDMDFLKQLNGGNEEEGDRLFSVVPSDRPRGNGHTLKHEKYNLNIRKNKFILRMIKLCNRLPREVVESPTLQIFKVQLDMKHNYCKLADTSDGCAVIWREIVRLENWANSNLM</sequence>
<reference evidence="2 3" key="1">
    <citation type="journal article" date="2023" name="J. Hered.">
        <title>Chromosome-level genome of the wood stork (Mycteria americana) provides insight into avian chromosome evolution.</title>
        <authorList>
            <person name="Flamio R. Jr."/>
            <person name="Ramstad K.M."/>
        </authorList>
    </citation>
    <scope>NUCLEOTIDE SEQUENCE [LARGE SCALE GENOMIC DNA]</scope>
    <source>
        <strain evidence="2">JAX WOST 10</strain>
    </source>
</reference>
<evidence type="ECO:0000313" key="2">
    <source>
        <dbReference type="EMBL" id="KAK4815949.1"/>
    </source>
</evidence>
<proteinExistence type="predicted"/>
<accession>A0AAN7N1F5</accession>
<dbReference type="Proteomes" id="UP001333110">
    <property type="component" value="Unassembled WGS sequence"/>
</dbReference>
<feature type="region of interest" description="Disordered" evidence="1">
    <location>
        <begin position="1"/>
        <end position="23"/>
    </location>
</feature>
<name>A0AAN7N1F5_MYCAM</name>
<protein>
    <submittedName>
        <fullName evidence="2">Uncharacterized protein</fullName>
    </submittedName>
</protein>
<dbReference type="EMBL" id="JAUNZN010000009">
    <property type="protein sequence ID" value="KAK4815949.1"/>
    <property type="molecule type" value="Genomic_DNA"/>
</dbReference>
<dbReference type="AlphaFoldDB" id="A0AAN7N1F5"/>
<evidence type="ECO:0000313" key="3">
    <source>
        <dbReference type="Proteomes" id="UP001333110"/>
    </source>
</evidence>
<evidence type="ECO:0000256" key="1">
    <source>
        <dbReference type="SAM" id="MobiDB-lite"/>
    </source>
</evidence>
<keyword evidence="3" id="KW-1185">Reference proteome</keyword>